<dbReference type="AlphaFoldDB" id="A0A5B8UQ42"/>
<dbReference type="SUPFAM" id="SSF49299">
    <property type="entry name" value="PKD domain"/>
    <property type="match status" value="4"/>
</dbReference>
<dbReference type="PANTHER" id="PTHR35580">
    <property type="entry name" value="CELL SURFACE GLYCOPROTEIN (S-LAYER PROTEIN)-LIKE PROTEIN"/>
    <property type="match status" value="1"/>
</dbReference>
<dbReference type="InterPro" id="IPR000601">
    <property type="entry name" value="PKD_dom"/>
</dbReference>
<dbReference type="PANTHER" id="PTHR35580:SF1">
    <property type="entry name" value="PHYTASE-LIKE DOMAIN-CONTAINING PROTEIN"/>
    <property type="match status" value="1"/>
</dbReference>
<feature type="domain" description="PKD" evidence="1">
    <location>
        <begin position="996"/>
        <end position="1065"/>
    </location>
</feature>
<dbReference type="SMART" id="SM00089">
    <property type="entry name" value="PKD"/>
    <property type="match status" value="4"/>
</dbReference>
<proteinExistence type="predicted"/>
<dbReference type="Pfam" id="PF25778">
    <property type="entry name" value="DUF7948"/>
    <property type="match status" value="1"/>
</dbReference>
<dbReference type="Pfam" id="PF18911">
    <property type="entry name" value="PKD_4"/>
    <property type="match status" value="4"/>
</dbReference>
<dbReference type="CDD" id="cd00146">
    <property type="entry name" value="PKD"/>
    <property type="match status" value="4"/>
</dbReference>
<dbReference type="InterPro" id="IPR057708">
    <property type="entry name" value="DUF7948"/>
</dbReference>
<organism evidence="2 3">
    <name type="scientific">Flavisolibacter ginsenosidimutans</name>
    <dbReference type="NCBI Taxonomy" id="661481"/>
    <lineage>
        <taxon>Bacteria</taxon>
        <taxon>Pseudomonadati</taxon>
        <taxon>Bacteroidota</taxon>
        <taxon>Chitinophagia</taxon>
        <taxon>Chitinophagales</taxon>
        <taxon>Chitinophagaceae</taxon>
        <taxon>Flavisolibacter</taxon>
    </lineage>
</organism>
<name>A0A5B8UQ42_9BACT</name>
<gene>
    <name evidence="2" type="ORF">FSB75_11290</name>
</gene>
<reference evidence="2 3" key="1">
    <citation type="journal article" date="2015" name="Int. J. Syst. Evol. Microbiol.">
        <title>Flavisolibacter ginsenosidimutans sp. nov., with ginsenoside-converting activity isolated from soil used for cultivating ginseng.</title>
        <authorList>
            <person name="Zhao Y."/>
            <person name="Liu Q."/>
            <person name="Kang M.S."/>
            <person name="Jin F."/>
            <person name="Yu H."/>
            <person name="Im W.T."/>
        </authorList>
    </citation>
    <scope>NUCLEOTIDE SEQUENCE [LARGE SCALE GENOMIC DNA]</scope>
    <source>
        <strain evidence="2 3">Gsoil 636</strain>
    </source>
</reference>
<dbReference type="InterPro" id="IPR052918">
    <property type="entry name" value="Motility_Chemotaxis_Reg"/>
</dbReference>
<feature type="domain" description="PKD" evidence="1">
    <location>
        <begin position="856"/>
        <end position="894"/>
    </location>
</feature>
<accession>A0A5B8UQ42</accession>
<protein>
    <submittedName>
        <fullName evidence="2">PKD domain-containing protein</fullName>
    </submittedName>
</protein>
<dbReference type="Pfam" id="PF13585">
    <property type="entry name" value="CHU_C"/>
    <property type="match status" value="1"/>
</dbReference>
<dbReference type="OrthoDB" id="1652165at2"/>
<dbReference type="Proteomes" id="UP000321204">
    <property type="component" value="Chromosome"/>
</dbReference>
<evidence type="ECO:0000313" key="2">
    <source>
        <dbReference type="EMBL" id="QEC58512.1"/>
    </source>
</evidence>
<dbReference type="InterPro" id="IPR013783">
    <property type="entry name" value="Ig-like_fold"/>
</dbReference>
<evidence type="ECO:0000259" key="1">
    <source>
        <dbReference type="PROSITE" id="PS50093"/>
    </source>
</evidence>
<feature type="domain" description="PKD" evidence="1">
    <location>
        <begin position="763"/>
        <end position="800"/>
    </location>
</feature>
<dbReference type="KEGG" id="fgg:FSB75_11290"/>
<sequence>MGSVSAGAFYIQQNGFTVLQHNPDDWARLTESIHPQGLSSSSTQSRKNGDIVVKSHAYRVSFLGGATASQIIADKAVASYNNYFIGNDPSKWASGCRMYQGVTVKDVYPNVDVRYYSGGGAVKYDLIVHPGGNPSDIALKYEGAEGLEVKNKELRIKTSVGELRERDPYTYQYNNAGRVTLNAKYTIKNNVVRFDVKDYDPKTTLVIDPDLIFCSFSGSTVDNWGFTATYGPDGSMFGGGIVFGQGFPVSPGAYQTNYGGGDACLEGGFDIGIIKLSADGKNRVYATYLGGSGNEMPQSLITNAQGELIVAGRTSSGNFPTAGPNPRFGTGGGWDIFVAKLDANGILNACKIVGGKGDDGSNITNCEPSPMSILRNYGDQSRSEVNLDEAGNIYLASSTRSNDFPKTPNAVQTNNAGGANSQDGVVLKFDPTLSTVLYSTYLGGNGDDGAYVISIHPKNGNIYVAGGTASTSSTPADQIPGPKTGTIGATPFGDIDGFVTILSPDGSSIIKTSYFGTAGVDEIYGLKFDNNGFPYIMGQTTGSWTIFNAAWSQTNGKQFIAKLQPDLSAYVYSTVFGKGQAVPDISPTAFLVDRCENVYVSGWGGKIESFPNAGVLGLSVTPDALKSTADPGVSGIGEDFYFFVLKKDAAGQLYGSFFGQNNGVFPDHVDGGTSRFDSKGVIYQAICASCGTRNPFPTTPSDVWSPTKPASASCNLAMVKIAFNFAGTAAHVRSTINGVPRDSSGCVPLTVDFMDTIQIAPLYEWNFGDGTGSFYTTKADTSHTFQRVGIYKVMLVAVDSSKCFPRDTSYVTIRVGDNMALPRFKAVKLSPPCDTFRYRFDNITVAPPGIPFKSGTFTWDFGDGSPKVTAGGNSVFHTYANAGSYVVKLYLNDTSYCNSPDVYVDTLRVAANVKAVLVTPSKGCAPYDAVFSNQSVGGSSFIFDFGDGTTATSPPASPTHTYLNPGTYTVTMTAIDSNTCNVVDKTTVTLVVYPAPTADFSFSPQVPQVNTPLSYTNLSSSDAVRFKWVWGDGDSLLTTSRSLIKHEFNLTGKYTTCLTAYNAAGCSAQRCQEVSNITEPAVDVPNAFTPQSNDVNNKIFVRGFGIAKMKFVIYARWGEKVFETADKTIGWDGRYKGQLLPMDVYAFTLDVEFADGTKYRKTGDITLIR</sequence>
<dbReference type="InterPro" id="IPR035986">
    <property type="entry name" value="PKD_dom_sf"/>
</dbReference>
<dbReference type="PROSITE" id="PS50093">
    <property type="entry name" value="PKD"/>
    <property type="match status" value="4"/>
</dbReference>
<dbReference type="EMBL" id="CP042433">
    <property type="protein sequence ID" value="QEC58512.1"/>
    <property type="molecule type" value="Genomic_DNA"/>
</dbReference>
<dbReference type="InterPro" id="IPR022409">
    <property type="entry name" value="PKD/Chitinase_dom"/>
</dbReference>
<feature type="domain" description="PKD" evidence="1">
    <location>
        <begin position="940"/>
        <end position="997"/>
    </location>
</feature>
<dbReference type="Gene3D" id="2.60.40.10">
    <property type="entry name" value="Immunoglobulins"/>
    <property type="match status" value="4"/>
</dbReference>
<evidence type="ECO:0000313" key="3">
    <source>
        <dbReference type="Proteomes" id="UP000321204"/>
    </source>
</evidence>
<dbReference type="NCBIfam" id="TIGR04131">
    <property type="entry name" value="Bac_Flav_CTERM"/>
    <property type="match status" value="1"/>
</dbReference>
<dbReference type="InterPro" id="IPR026341">
    <property type="entry name" value="T9SS_type_B"/>
</dbReference>
<keyword evidence="3" id="KW-1185">Reference proteome</keyword>